<organism evidence="2 3">
    <name type="scientific">Dichomitus squalens</name>
    <dbReference type="NCBI Taxonomy" id="114155"/>
    <lineage>
        <taxon>Eukaryota</taxon>
        <taxon>Fungi</taxon>
        <taxon>Dikarya</taxon>
        <taxon>Basidiomycota</taxon>
        <taxon>Agaricomycotina</taxon>
        <taxon>Agaricomycetes</taxon>
        <taxon>Polyporales</taxon>
        <taxon>Polyporaceae</taxon>
        <taxon>Dichomitus</taxon>
    </lineage>
</organism>
<sequence length="145" mass="16870">MPRAATYGRIWSERRGSSSTVTSDEDDRPIPESDSFSSDLSELESESEYNPDTEDEDLVKNKPREHKFKLHENVWVKPRGCFEWFRGSVKKIREPHSSRGTKKRGTLYLVVFRRHHTNMRDIFSSTEGTIKPDTPRVRALVRMAS</sequence>
<proteinExistence type="predicted"/>
<evidence type="ECO:0000256" key="1">
    <source>
        <dbReference type="SAM" id="MobiDB-lite"/>
    </source>
</evidence>
<name>A0A4Q9P0Z3_9APHY</name>
<dbReference type="EMBL" id="ML145155">
    <property type="protein sequence ID" value="TBU56223.1"/>
    <property type="molecule type" value="Genomic_DNA"/>
</dbReference>
<protein>
    <submittedName>
        <fullName evidence="2">Uncharacterized protein</fullName>
    </submittedName>
</protein>
<evidence type="ECO:0000313" key="3">
    <source>
        <dbReference type="Proteomes" id="UP000292082"/>
    </source>
</evidence>
<accession>A0A4Q9P0Z3</accession>
<dbReference type="OMA" id="CDEDEYR"/>
<dbReference type="Proteomes" id="UP000292082">
    <property type="component" value="Unassembled WGS sequence"/>
</dbReference>
<feature type="region of interest" description="Disordered" evidence="1">
    <location>
        <begin position="1"/>
        <end position="61"/>
    </location>
</feature>
<feature type="compositionally biased region" description="Acidic residues" evidence="1">
    <location>
        <begin position="41"/>
        <end position="57"/>
    </location>
</feature>
<dbReference type="AlphaFoldDB" id="A0A4Q9P0Z3"/>
<keyword evidence="3" id="KW-1185">Reference proteome</keyword>
<evidence type="ECO:0000313" key="2">
    <source>
        <dbReference type="EMBL" id="TBU56223.1"/>
    </source>
</evidence>
<gene>
    <name evidence="2" type="ORF">BD310DRAFT_931913</name>
</gene>
<reference evidence="2 3" key="1">
    <citation type="submission" date="2019-01" db="EMBL/GenBank/DDBJ databases">
        <title>Draft genome sequences of three monokaryotic isolates of the white-rot basidiomycete fungus Dichomitus squalens.</title>
        <authorList>
            <consortium name="DOE Joint Genome Institute"/>
            <person name="Lopez S.C."/>
            <person name="Andreopoulos B."/>
            <person name="Pangilinan J."/>
            <person name="Lipzen A."/>
            <person name="Riley R."/>
            <person name="Ahrendt S."/>
            <person name="Ng V."/>
            <person name="Barry K."/>
            <person name="Daum C."/>
            <person name="Grigoriev I.V."/>
            <person name="Hilden K.S."/>
            <person name="Makela M.R."/>
            <person name="de Vries R.P."/>
        </authorList>
    </citation>
    <scope>NUCLEOTIDE SEQUENCE [LARGE SCALE GENOMIC DNA]</scope>
    <source>
        <strain evidence="2 3">CBS 464.89</strain>
    </source>
</reference>